<dbReference type="Proteomes" id="UP000244902">
    <property type="component" value="Chromosome"/>
</dbReference>
<evidence type="ECO:0000256" key="4">
    <source>
        <dbReference type="ARBA" id="ARBA00022475"/>
    </source>
</evidence>
<dbReference type="SUPFAM" id="SSF55874">
    <property type="entry name" value="ATPase domain of HSP90 chaperone/DNA topoisomerase II/histidine kinase"/>
    <property type="match status" value="1"/>
</dbReference>
<evidence type="ECO:0000256" key="2">
    <source>
        <dbReference type="ARBA" id="ARBA00004651"/>
    </source>
</evidence>
<dbReference type="CDD" id="cd00082">
    <property type="entry name" value="HisKA"/>
    <property type="match status" value="1"/>
</dbReference>
<dbReference type="InterPro" id="IPR036890">
    <property type="entry name" value="HATPase_C_sf"/>
</dbReference>
<evidence type="ECO:0000313" key="27">
    <source>
        <dbReference type="EMBL" id="AWI81238.1"/>
    </source>
</evidence>
<accession>A0A2U8H6F1</accession>
<feature type="transmembrane region" description="Helical" evidence="20">
    <location>
        <begin position="311"/>
        <end position="330"/>
    </location>
</feature>
<feature type="domain" description="PAS" evidence="23">
    <location>
        <begin position="344"/>
        <end position="415"/>
    </location>
</feature>
<dbReference type="SUPFAM" id="SSF52172">
    <property type="entry name" value="CheY-like"/>
    <property type="match status" value="2"/>
</dbReference>
<dbReference type="Gene3D" id="1.10.287.130">
    <property type="match status" value="1"/>
</dbReference>
<dbReference type="InterPro" id="IPR001789">
    <property type="entry name" value="Sig_transdc_resp-reg_receiver"/>
</dbReference>
<feature type="domain" description="Histidine kinase" evidence="21">
    <location>
        <begin position="906"/>
        <end position="1128"/>
    </location>
</feature>
<keyword evidence="12" id="KW-0902">Two-component regulatory system</keyword>
<dbReference type="SMART" id="SM01079">
    <property type="entry name" value="CHASE"/>
    <property type="match status" value="1"/>
</dbReference>
<dbReference type="PROSITE" id="PS50894">
    <property type="entry name" value="HPT"/>
    <property type="match status" value="1"/>
</dbReference>
<dbReference type="SMART" id="SM00388">
    <property type="entry name" value="HisKA"/>
    <property type="match status" value="1"/>
</dbReference>
<dbReference type="PANTHER" id="PTHR45339:SF1">
    <property type="entry name" value="HYBRID SIGNAL TRANSDUCTION HISTIDINE KINASE J"/>
    <property type="match status" value="1"/>
</dbReference>
<evidence type="ECO:0000256" key="17">
    <source>
        <dbReference type="ARBA" id="ARBA00070152"/>
    </source>
</evidence>
<dbReference type="Gene3D" id="2.10.70.100">
    <property type="match status" value="1"/>
</dbReference>
<evidence type="ECO:0000256" key="6">
    <source>
        <dbReference type="ARBA" id="ARBA00022679"/>
    </source>
</evidence>
<evidence type="ECO:0000259" key="25">
    <source>
        <dbReference type="PROSITE" id="PS50839"/>
    </source>
</evidence>
<evidence type="ECO:0000256" key="12">
    <source>
        <dbReference type="ARBA" id="ARBA00023012"/>
    </source>
</evidence>
<dbReference type="InterPro" id="IPR008207">
    <property type="entry name" value="Sig_transdc_His_kin_Hpt_dom"/>
</dbReference>
<organism evidence="27 28">
    <name type="scientific">Parazoarcus communis</name>
    <dbReference type="NCBI Taxonomy" id="41977"/>
    <lineage>
        <taxon>Bacteria</taxon>
        <taxon>Pseudomonadati</taxon>
        <taxon>Pseudomonadota</taxon>
        <taxon>Betaproteobacteria</taxon>
        <taxon>Rhodocyclales</taxon>
        <taxon>Zoogloeaceae</taxon>
        <taxon>Parazoarcus</taxon>
    </lineage>
</organism>
<dbReference type="Pfam" id="PF02518">
    <property type="entry name" value="HATPase_c"/>
    <property type="match status" value="1"/>
</dbReference>
<evidence type="ECO:0000256" key="15">
    <source>
        <dbReference type="ARBA" id="ARBA00064003"/>
    </source>
</evidence>
<evidence type="ECO:0000256" key="5">
    <source>
        <dbReference type="ARBA" id="ARBA00022553"/>
    </source>
</evidence>
<keyword evidence="9 27" id="KW-0418">Kinase</keyword>
<dbReference type="GO" id="GO:0000155">
    <property type="term" value="F:phosphorelay sensor kinase activity"/>
    <property type="evidence" value="ECO:0007669"/>
    <property type="project" value="InterPro"/>
</dbReference>
<evidence type="ECO:0000256" key="8">
    <source>
        <dbReference type="ARBA" id="ARBA00022741"/>
    </source>
</evidence>
<dbReference type="InterPro" id="IPR003661">
    <property type="entry name" value="HisK_dim/P_dom"/>
</dbReference>
<keyword evidence="7 20" id="KW-0812">Transmembrane</keyword>
<feature type="domain" description="PAS" evidence="23">
    <location>
        <begin position="505"/>
        <end position="542"/>
    </location>
</feature>
<evidence type="ECO:0000256" key="20">
    <source>
        <dbReference type="SAM" id="Phobius"/>
    </source>
</evidence>
<dbReference type="PANTHER" id="PTHR45339">
    <property type="entry name" value="HYBRID SIGNAL TRANSDUCTION HISTIDINE KINASE J"/>
    <property type="match status" value="1"/>
</dbReference>
<dbReference type="GO" id="GO:0005524">
    <property type="term" value="F:ATP binding"/>
    <property type="evidence" value="ECO:0007669"/>
    <property type="project" value="UniProtKB-KW"/>
</dbReference>
<evidence type="ECO:0000259" key="26">
    <source>
        <dbReference type="PROSITE" id="PS50894"/>
    </source>
</evidence>
<comment type="subcellular location">
    <subcellularLocation>
        <location evidence="2">Cell membrane</location>
        <topology evidence="2">Multi-pass membrane protein</topology>
    </subcellularLocation>
</comment>
<dbReference type="Gene3D" id="3.30.450.20">
    <property type="entry name" value="PAS domain"/>
    <property type="match status" value="4"/>
</dbReference>
<evidence type="ECO:0000256" key="11">
    <source>
        <dbReference type="ARBA" id="ARBA00022989"/>
    </source>
</evidence>
<dbReference type="PROSITE" id="PS50112">
    <property type="entry name" value="PAS"/>
    <property type="match status" value="3"/>
</dbReference>
<feature type="domain" description="PAC" evidence="24">
    <location>
        <begin position="418"/>
        <end position="470"/>
    </location>
</feature>
<feature type="domain" description="CHASE" evidence="25">
    <location>
        <begin position="77"/>
        <end position="246"/>
    </location>
</feature>
<proteinExistence type="predicted"/>
<dbReference type="OrthoDB" id="9813151at2"/>
<dbReference type="Pfam" id="PF00989">
    <property type="entry name" value="PAS"/>
    <property type="match status" value="3"/>
</dbReference>
<evidence type="ECO:0000256" key="14">
    <source>
        <dbReference type="ARBA" id="ARBA00058004"/>
    </source>
</evidence>
<keyword evidence="5 19" id="KW-0597">Phosphoprotein</keyword>
<dbReference type="SMART" id="SM00448">
    <property type="entry name" value="REC"/>
    <property type="match status" value="2"/>
</dbReference>
<evidence type="ECO:0000259" key="24">
    <source>
        <dbReference type="PROSITE" id="PS50113"/>
    </source>
</evidence>
<feature type="domain" description="PAS" evidence="23">
    <location>
        <begin position="631"/>
        <end position="682"/>
    </location>
</feature>
<dbReference type="InterPro" id="IPR004358">
    <property type="entry name" value="Sig_transdc_His_kin-like_C"/>
</dbReference>
<dbReference type="SUPFAM" id="SSF55785">
    <property type="entry name" value="PYP-like sensor domain (PAS domain)"/>
    <property type="match status" value="4"/>
</dbReference>
<dbReference type="SUPFAM" id="SSF47226">
    <property type="entry name" value="Histidine-containing phosphotransfer domain, HPT domain"/>
    <property type="match status" value="1"/>
</dbReference>
<dbReference type="PROSITE" id="PS50110">
    <property type="entry name" value="RESPONSE_REGULATORY"/>
    <property type="match status" value="2"/>
</dbReference>
<comment type="catalytic activity">
    <reaction evidence="1">
        <text>ATP + protein L-histidine = ADP + protein N-phospho-L-histidine.</text>
        <dbReference type="EC" id="2.7.13.3"/>
    </reaction>
</comment>
<evidence type="ECO:0000256" key="19">
    <source>
        <dbReference type="PROSITE-ProRule" id="PRU00169"/>
    </source>
</evidence>
<dbReference type="InterPro" id="IPR003594">
    <property type="entry name" value="HATPase_dom"/>
</dbReference>
<reference evidence="27 28" key="1">
    <citation type="submission" date="2017-06" db="EMBL/GenBank/DDBJ databases">
        <title>Azoarcus sp. TSNA42 complete genome sequence.</title>
        <authorList>
            <person name="Woo J.-H."/>
            <person name="Kim H.-S."/>
        </authorList>
    </citation>
    <scope>NUCLEOTIDE SEQUENCE [LARGE SCALE GENOMIC DNA]</scope>
    <source>
        <strain evidence="27 28">TSNA42</strain>
    </source>
</reference>
<evidence type="ECO:0000259" key="23">
    <source>
        <dbReference type="PROSITE" id="PS50112"/>
    </source>
</evidence>
<keyword evidence="6" id="KW-0808">Transferase</keyword>
<dbReference type="PROSITE" id="PS50109">
    <property type="entry name" value="HIS_KIN"/>
    <property type="match status" value="1"/>
</dbReference>
<dbReference type="CDD" id="cd00130">
    <property type="entry name" value="PAS"/>
    <property type="match status" value="4"/>
</dbReference>
<evidence type="ECO:0000259" key="22">
    <source>
        <dbReference type="PROSITE" id="PS50110"/>
    </source>
</evidence>
<dbReference type="SMART" id="SM00387">
    <property type="entry name" value="HATPase_c"/>
    <property type="match status" value="1"/>
</dbReference>
<dbReference type="PROSITE" id="PS50839">
    <property type="entry name" value="CHASE"/>
    <property type="match status" value="1"/>
</dbReference>
<evidence type="ECO:0000256" key="13">
    <source>
        <dbReference type="ARBA" id="ARBA00023136"/>
    </source>
</evidence>
<dbReference type="Gene3D" id="3.30.450.350">
    <property type="entry name" value="CHASE domain"/>
    <property type="match status" value="1"/>
</dbReference>
<dbReference type="EC" id="2.7.13.3" evidence="3"/>
<dbReference type="Pfam" id="PF00072">
    <property type="entry name" value="Response_reg"/>
    <property type="match status" value="2"/>
</dbReference>
<comment type="subunit">
    <text evidence="15">At low DSF concentrations, interacts with RpfF.</text>
</comment>
<dbReference type="EMBL" id="CP022188">
    <property type="protein sequence ID" value="AWI81238.1"/>
    <property type="molecule type" value="Genomic_DNA"/>
</dbReference>
<dbReference type="InterPro" id="IPR036641">
    <property type="entry name" value="HPT_dom_sf"/>
</dbReference>
<dbReference type="InterPro" id="IPR042240">
    <property type="entry name" value="CHASE_sf"/>
</dbReference>
<evidence type="ECO:0000256" key="9">
    <source>
        <dbReference type="ARBA" id="ARBA00022777"/>
    </source>
</evidence>
<dbReference type="GO" id="GO:0005886">
    <property type="term" value="C:plasma membrane"/>
    <property type="evidence" value="ECO:0007669"/>
    <property type="project" value="UniProtKB-SubCell"/>
</dbReference>
<dbReference type="FunFam" id="1.10.287.130:FF:000002">
    <property type="entry name" value="Two-component osmosensing histidine kinase"/>
    <property type="match status" value="1"/>
</dbReference>
<feature type="domain" description="Response regulatory" evidence="22">
    <location>
        <begin position="1146"/>
        <end position="1270"/>
    </location>
</feature>
<feature type="modified residue" description="4-aspartylphosphate" evidence="19">
    <location>
        <position position="1347"/>
    </location>
</feature>
<keyword evidence="4" id="KW-1003">Cell membrane</keyword>
<dbReference type="InterPro" id="IPR036097">
    <property type="entry name" value="HisK_dim/P_sf"/>
</dbReference>
<feature type="modified residue" description="Phosphohistidine" evidence="18">
    <location>
        <position position="1490"/>
    </location>
</feature>
<dbReference type="CDD" id="cd16922">
    <property type="entry name" value="HATPase_EvgS-ArcB-TorS-like"/>
    <property type="match status" value="1"/>
</dbReference>
<keyword evidence="10" id="KW-0067">ATP-binding</keyword>
<dbReference type="InterPro" id="IPR006189">
    <property type="entry name" value="CHASE_dom"/>
</dbReference>
<dbReference type="InterPro" id="IPR011006">
    <property type="entry name" value="CheY-like_superfamily"/>
</dbReference>
<dbReference type="SMART" id="SM00091">
    <property type="entry name" value="PAS"/>
    <property type="match status" value="4"/>
</dbReference>
<dbReference type="Pfam" id="PF03924">
    <property type="entry name" value="CHASE"/>
    <property type="match status" value="1"/>
</dbReference>
<dbReference type="Gene3D" id="3.30.565.10">
    <property type="entry name" value="Histidine kinase-like ATPase, C-terminal domain"/>
    <property type="match status" value="1"/>
</dbReference>
<keyword evidence="11 20" id="KW-1133">Transmembrane helix</keyword>
<dbReference type="PRINTS" id="PR00344">
    <property type="entry name" value="BCTRLSENSOR"/>
</dbReference>
<dbReference type="Gene3D" id="1.20.120.160">
    <property type="entry name" value="HPT domain"/>
    <property type="match status" value="1"/>
</dbReference>
<dbReference type="NCBIfam" id="TIGR00229">
    <property type="entry name" value="sensory_box"/>
    <property type="match status" value="3"/>
</dbReference>
<dbReference type="InterPro" id="IPR000700">
    <property type="entry name" value="PAS-assoc_C"/>
</dbReference>
<evidence type="ECO:0000256" key="10">
    <source>
        <dbReference type="ARBA" id="ARBA00022840"/>
    </source>
</evidence>
<dbReference type="Pfam" id="PF08447">
    <property type="entry name" value="PAS_3"/>
    <property type="match status" value="1"/>
</dbReference>
<comment type="function">
    <text evidence="14">Member of the two-component regulatory system BvgS/BvgA. Phosphorylates BvgA via a four-step phosphorelay in response to environmental signals.</text>
</comment>
<protein>
    <recommendedName>
        <fullName evidence="16">Sensory/regulatory protein RpfC</fullName>
        <ecNumber evidence="3">2.7.13.3</ecNumber>
    </recommendedName>
    <alternativeName>
        <fullName evidence="17">Virulence sensor protein BvgS</fullName>
    </alternativeName>
</protein>
<dbReference type="RefSeq" id="WP_108975472.1">
    <property type="nucleotide sequence ID" value="NZ_CP022188.1"/>
</dbReference>
<dbReference type="InterPro" id="IPR013655">
    <property type="entry name" value="PAS_fold_3"/>
</dbReference>
<evidence type="ECO:0000259" key="21">
    <source>
        <dbReference type="PROSITE" id="PS50109"/>
    </source>
</evidence>
<name>A0A2U8H6F1_9RHOO</name>
<feature type="transmembrane region" description="Helical" evidence="20">
    <location>
        <begin position="12"/>
        <end position="30"/>
    </location>
</feature>
<dbReference type="InterPro" id="IPR000014">
    <property type="entry name" value="PAS"/>
</dbReference>
<evidence type="ECO:0000256" key="1">
    <source>
        <dbReference type="ARBA" id="ARBA00000085"/>
    </source>
</evidence>
<evidence type="ECO:0000256" key="3">
    <source>
        <dbReference type="ARBA" id="ARBA00012438"/>
    </source>
</evidence>
<feature type="domain" description="PAC" evidence="24">
    <location>
        <begin position="836"/>
        <end position="888"/>
    </location>
</feature>
<dbReference type="GO" id="GO:0006355">
    <property type="term" value="P:regulation of DNA-templated transcription"/>
    <property type="evidence" value="ECO:0007669"/>
    <property type="project" value="InterPro"/>
</dbReference>
<evidence type="ECO:0000256" key="7">
    <source>
        <dbReference type="ARBA" id="ARBA00022692"/>
    </source>
</evidence>
<gene>
    <name evidence="27" type="ORF">CEW87_18840</name>
</gene>
<feature type="domain" description="Response regulatory" evidence="22">
    <location>
        <begin position="1296"/>
        <end position="1414"/>
    </location>
</feature>
<feature type="domain" description="HPt" evidence="26">
    <location>
        <begin position="1451"/>
        <end position="1549"/>
    </location>
</feature>
<dbReference type="InterPro" id="IPR013767">
    <property type="entry name" value="PAS_fold"/>
</dbReference>
<dbReference type="Gene3D" id="3.40.50.2300">
    <property type="match status" value="2"/>
</dbReference>
<dbReference type="InterPro" id="IPR001610">
    <property type="entry name" value="PAC"/>
</dbReference>
<evidence type="ECO:0000256" key="18">
    <source>
        <dbReference type="PROSITE-ProRule" id="PRU00110"/>
    </source>
</evidence>
<dbReference type="Pfam" id="PF00512">
    <property type="entry name" value="HisKA"/>
    <property type="match status" value="1"/>
</dbReference>
<keyword evidence="8" id="KW-0547">Nucleotide-binding</keyword>
<feature type="domain" description="PAC" evidence="24">
    <location>
        <begin position="578"/>
        <end position="630"/>
    </location>
</feature>
<dbReference type="SUPFAM" id="SSF47384">
    <property type="entry name" value="Homodimeric domain of signal transducing histidine kinase"/>
    <property type="match status" value="1"/>
</dbReference>
<dbReference type="InterPro" id="IPR035965">
    <property type="entry name" value="PAS-like_dom_sf"/>
</dbReference>
<dbReference type="InterPro" id="IPR005467">
    <property type="entry name" value="His_kinase_dom"/>
</dbReference>
<dbReference type="PROSITE" id="PS50113">
    <property type="entry name" value="PAC"/>
    <property type="match status" value="3"/>
</dbReference>
<keyword evidence="13 20" id="KW-0472">Membrane</keyword>
<sequence length="1640" mass="177823">MKGDSGLGEVSKWAGATLLAGLLVTFLGAWQLERWNTELAETAVAAEARDTANAVVERIRLYQYGLRGVRGAIVTAGENGISRELFRQYSKTRDPDLEFPGARGFGFTRRVAAEDEARFVALARDDGMPDFAVRQLSAHAGERFVIQYVEPVERNLPALGLDIASETNRRAAAIAAIRSGQARLTGPITLVQATGRPQQSFLILLPIYRNGLTPDTVEAREAAAFGWSYAPLLMEEVLAALKLNDLKAHLVLRDVTDGRSIQFFESGNAASEGKQSLFAQTLEREVFGRKWQIEYSATPQFIRGLHQTSPALVLFFGTIGSILLAALVGVQSTNRRRRGQIVAEQALRASIVDSSADGIIGKTVDGVITSWNRGAEQLFGYSAEEVQGQLLQDLIVPDELQAEEAGILQRIRSGDSIPHFETRRRSRDGRLIDVSVTVSPIFGSDGQVVGASKTVRDISARKAAEARILELNAGLERQVAERTAELSRINLLLGTVLRSASEVSIIATDLDGVIRVFNRGAERLLGYAADEMVGKRTPEVIHLKEEVVAWSAELSAAHGSPIEGFRALVHNSESEGAETREWTYVRKDGSHVSVTLVVTAMRDEEGLLSGYLGIAIDITERKAALQKLAASLETTRAILATVVNPVVTIDARGIVQSFNPAGEEVFGYSAQEAIGQHVRQLIPDYDKAGDGRHVAGSWCDEDRRAGRSGREATAQCKDGSVFPVQISIGAMHRAGERMFVAIITDISLQKKQRSEVLAARDQLLMAAEVAELGIWTWNVERNELQWNDRMFEFYGQPLSLRESGLNYEHWQARVHPDDVDAVTASLFAAIEGGGAFDETFRVFDGDEHIRYLHAGAQIERDAAGHALRVTGINRDITDQLALERGLLRAKNEADAASAAKSSFLANMSHEIRTPMNAVLGMLQLVRQTELSPRQHEYLKKAQSAATSLLGLLNDALDYSKIEAGKLQLELHPFELEELMNALGIVLSGNRGQKDVELVFDVAPRLPAVLVGDALRLQQVLINLAGNALKFTEQGQIVVSVTELERAGEDQVRLRFSVTDTGIGIHADQLETIFDAFNQAEASTTRRFGGTGLGLVICRRLVGLMGGELKVQSEPGAGSCFWFDITLGVVAELPATLGKHHAGAPLRVLVVDDNPALVDVLMRTASAQGWLTASASSGREALECVREAQLRGEAYDAVLMDWHMPDLDGLSAAQLIRDELKGERPPVVIMITGYEREVLEGSGMASMPPFAEILVKPVTPKQLVNAVEGAVSGAATKAATAQVSVPVGQFERLAGLRVLIVEDNELNREVAEALLSSEGANVSLAACGLEGVRRTLDAVPPFDVVIMDVQMPDIDGLEATRRIRNDGRFPDLPILAMTANVSPADREACLAAGMNDHVGKPIDLEQLVVALLRLTRGGTSSAPGSDSSEAAVDNGGLAIEPLASILLRFGGNLELVRRLARGFAREQQKMLSELSDRIGQRDGARAADVLHAMKGNAATIGARSLSERASGLEKQLRREHPDPIDRVLDAQTVNDLTQRMQTCAEQLAAVLADGAPTGAPEPPDSSVETEAELTPEMWRDKLEAILRALESGNLSAIDLVEALPAPFPERQRRRYDVFIEQVQSLDFAAAIASLRALLEDL</sequence>
<feature type="modified residue" description="4-aspartylphosphate" evidence="19">
    <location>
        <position position="1200"/>
    </location>
</feature>
<dbReference type="Pfam" id="PF01627">
    <property type="entry name" value="Hpt"/>
    <property type="match status" value="1"/>
</dbReference>
<evidence type="ECO:0000313" key="28">
    <source>
        <dbReference type="Proteomes" id="UP000244902"/>
    </source>
</evidence>
<evidence type="ECO:0000256" key="16">
    <source>
        <dbReference type="ARBA" id="ARBA00068150"/>
    </source>
</evidence>
<dbReference type="SMART" id="SM00086">
    <property type="entry name" value="PAC"/>
    <property type="match status" value="4"/>
</dbReference>
<dbReference type="FunFam" id="3.30.565.10:FF:000010">
    <property type="entry name" value="Sensor histidine kinase RcsC"/>
    <property type="match status" value="1"/>
</dbReference>
<dbReference type="CDD" id="cd17546">
    <property type="entry name" value="REC_hyHK_CKI1_RcsC-like"/>
    <property type="match status" value="2"/>
</dbReference>